<proteinExistence type="predicted"/>
<organism evidence="1 2">
    <name type="scientific">Pseudobutyrivibrio ruminis</name>
    <dbReference type="NCBI Taxonomy" id="46206"/>
    <lineage>
        <taxon>Bacteria</taxon>
        <taxon>Bacillati</taxon>
        <taxon>Bacillota</taxon>
        <taxon>Clostridia</taxon>
        <taxon>Lachnospirales</taxon>
        <taxon>Lachnospiraceae</taxon>
        <taxon>Pseudobutyrivibrio</taxon>
    </lineage>
</organism>
<dbReference type="SUPFAM" id="SSF63825">
    <property type="entry name" value="YWTD domain"/>
    <property type="match status" value="1"/>
</dbReference>
<accession>A0A927YM98</accession>
<evidence type="ECO:0000313" key="1">
    <source>
        <dbReference type="EMBL" id="MBE5919604.1"/>
    </source>
</evidence>
<evidence type="ECO:0000313" key="2">
    <source>
        <dbReference type="Proteomes" id="UP000766246"/>
    </source>
</evidence>
<dbReference type="EMBL" id="SVER01000015">
    <property type="protein sequence ID" value="MBE5919604.1"/>
    <property type="molecule type" value="Genomic_DNA"/>
</dbReference>
<protein>
    <submittedName>
        <fullName evidence="1">Uncharacterized protein</fullName>
    </submittedName>
</protein>
<comment type="caution">
    <text evidence="1">The sequence shown here is derived from an EMBL/GenBank/DDBJ whole genome shotgun (WGS) entry which is preliminary data.</text>
</comment>
<dbReference type="Proteomes" id="UP000766246">
    <property type="component" value="Unassembled WGS sequence"/>
</dbReference>
<dbReference type="AlphaFoldDB" id="A0A927YM98"/>
<sequence>MYTHTNNKLISYSSRYYLFGKGAKLLIADSFTGKQILIGTLPVGTVKSILGSFRLMARALRLEVRCGIFVDETTALVSYHGAIYRVDCEAKTITLEHEYRPEMNNPLCFTKLEGVDGFADGIYYGEYFMNHAKAPVSIYKRENHGWKVVYTFPAGSIYHIHGIIPCPARSSVFILTGDKDEESGIYEFKNDFSEVTVIVSGKQQYRSCIALPTVDGMLYTTDTPLETNYLYHLNFATKETRPVMEIAGPCIYGKVISESEMLFSTSVEPDSNITGIRYEFTNKLGPGVKDRYTHLYSVKVDADGIHAEEIFKAKKDILPMGAGQFGTLMFPAGEGDIYVTGQAVKGFDNKTIKIR</sequence>
<gene>
    <name evidence="1" type="ORF">E7272_07135</name>
</gene>
<name>A0A927YM98_9FIRM</name>
<reference evidence="1" key="1">
    <citation type="submission" date="2019-04" db="EMBL/GenBank/DDBJ databases">
        <title>Evolution of Biomass-Degrading Anaerobic Consortia Revealed by Metagenomics.</title>
        <authorList>
            <person name="Peng X."/>
        </authorList>
    </citation>
    <scope>NUCLEOTIDE SEQUENCE</scope>
    <source>
        <strain evidence="1">SIG311</strain>
    </source>
</reference>